<keyword evidence="6" id="KW-1185">Reference proteome</keyword>
<sequence>MKKTIFNTAYQDDIANKVVVGLERISEAFKVLLWEHAKVVGLSPIQIQIVLFVAHHKLEMCTVSYLAQEFNITKPTVSDAVKALLKKELIQKKTASTDSRSYAIALTKKGNELLLQIENFALPVKHQLEHIDEDEVKQLYHTITKLIYGLNKTGILSVQRNCHSCAFYEKKGKGHYCNYLKQPLEHHEIRLDCPEYEVKPTGTSV</sequence>
<dbReference type="EMBL" id="FZNY01000003">
    <property type="protein sequence ID" value="SNR80126.1"/>
    <property type="molecule type" value="Genomic_DNA"/>
</dbReference>
<evidence type="ECO:0000259" key="4">
    <source>
        <dbReference type="PROSITE" id="PS50995"/>
    </source>
</evidence>
<evidence type="ECO:0000256" key="2">
    <source>
        <dbReference type="ARBA" id="ARBA00023125"/>
    </source>
</evidence>
<dbReference type="PROSITE" id="PS50995">
    <property type="entry name" value="HTH_MARR_2"/>
    <property type="match status" value="1"/>
</dbReference>
<dbReference type="Pfam" id="PF12802">
    <property type="entry name" value="MarR_2"/>
    <property type="match status" value="1"/>
</dbReference>
<dbReference type="OrthoDB" id="9786071at2"/>
<dbReference type="SUPFAM" id="SSF46785">
    <property type="entry name" value="Winged helix' DNA-binding domain"/>
    <property type="match status" value="1"/>
</dbReference>
<reference evidence="5 6" key="1">
    <citation type="submission" date="2017-06" db="EMBL/GenBank/DDBJ databases">
        <authorList>
            <person name="Kim H.J."/>
            <person name="Triplett B.A."/>
        </authorList>
    </citation>
    <scope>NUCLEOTIDE SEQUENCE [LARGE SCALE GENOMIC DNA]</scope>
    <source>
        <strain evidence="5 6">DSM 25597</strain>
    </source>
</reference>
<dbReference type="PANTHER" id="PTHR42756">
    <property type="entry name" value="TRANSCRIPTIONAL REGULATOR, MARR"/>
    <property type="match status" value="1"/>
</dbReference>
<evidence type="ECO:0000256" key="1">
    <source>
        <dbReference type="ARBA" id="ARBA00023015"/>
    </source>
</evidence>
<gene>
    <name evidence="5" type="ORF">SAMN06265376_10359</name>
</gene>
<evidence type="ECO:0000313" key="6">
    <source>
        <dbReference type="Proteomes" id="UP000198379"/>
    </source>
</evidence>
<dbReference type="RefSeq" id="WP_089371396.1">
    <property type="nucleotide sequence ID" value="NZ_BMEP01000001.1"/>
</dbReference>
<dbReference type="GO" id="GO:0003677">
    <property type="term" value="F:DNA binding"/>
    <property type="evidence" value="ECO:0007669"/>
    <property type="project" value="UniProtKB-KW"/>
</dbReference>
<dbReference type="GO" id="GO:0003700">
    <property type="term" value="F:DNA-binding transcription factor activity"/>
    <property type="evidence" value="ECO:0007669"/>
    <property type="project" value="InterPro"/>
</dbReference>
<dbReference type="InterPro" id="IPR036390">
    <property type="entry name" value="WH_DNA-bd_sf"/>
</dbReference>
<evidence type="ECO:0000256" key="3">
    <source>
        <dbReference type="ARBA" id="ARBA00023163"/>
    </source>
</evidence>
<protein>
    <submittedName>
        <fullName evidence="5">Transcriptional regulator</fullName>
    </submittedName>
</protein>
<proteinExistence type="predicted"/>
<evidence type="ECO:0000313" key="5">
    <source>
        <dbReference type="EMBL" id="SNR80126.1"/>
    </source>
</evidence>
<organism evidence="5 6">
    <name type="scientific">Dokdonia pacifica</name>
    <dbReference type="NCBI Taxonomy" id="1627892"/>
    <lineage>
        <taxon>Bacteria</taxon>
        <taxon>Pseudomonadati</taxon>
        <taxon>Bacteroidota</taxon>
        <taxon>Flavobacteriia</taxon>
        <taxon>Flavobacteriales</taxon>
        <taxon>Flavobacteriaceae</taxon>
        <taxon>Dokdonia</taxon>
    </lineage>
</organism>
<keyword evidence="2" id="KW-0238">DNA-binding</keyword>
<keyword evidence="1" id="KW-0805">Transcription regulation</keyword>
<dbReference type="SMART" id="SM00347">
    <property type="entry name" value="HTH_MARR"/>
    <property type="match status" value="1"/>
</dbReference>
<feature type="domain" description="HTH marR-type" evidence="4">
    <location>
        <begin position="15"/>
        <end position="148"/>
    </location>
</feature>
<dbReference type="PANTHER" id="PTHR42756:SF1">
    <property type="entry name" value="TRANSCRIPTIONAL REPRESSOR OF EMRAB OPERON"/>
    <property type="match status" value="1"/>
</dbReference>
<dbReference type="AlphaFoldDB" id="A0A238Z9F2"/>
<dbReference type="InterPro" id="IPR000835">
    <property type="entry name" value="HTH_MarR-typ"/>
</dbReference>
<accession>A0A238Z9F2</accession>
<dbReference type="Gene3D" id="1.10.10.10">
    <property type="entry name" value="Winged helix-like DNA-binding domain superfamily/Winged helix DNA-binding domain"/>
    <property type="match status" value="1"/>
</dbReference>
<keyword evidence="3" id="KW-0804">Transcription</keyword>
<dbReference type="Proteomes" id="UP000198379">
    <property type="component" value="Unassembled WGS sequence"/>
</dbReference>
<dbReference type="InterPro" id="IPR036388">
    <property type="entry name" value="WH-like_DNA-bd_sf"/>
</dbReference>
<name>A0A238Z9F2_9FLAO</name>